<dbReference type="Proteomes" id="UP001629246">
    <property type="component" value="Unassembled WGS sequence"/>
</dbReference>
<evidence type="ECO:0000256" key="1">
    <source>
        <dbReference type="ARBA" id="ARBA00001974"/>
    </source>
</evidence>
<evidence type="ECO:0000256" key="6">
    <source>
        <dbReference type="ARBA" id="ARBA00023002"/>
    </source>
</evidence>
<evidence type="ECO:0000256" key="2">
    <source>
        <dbReference type="ARBA" id="ARBA00004749"/>
    </source>
</evidence>
<evidence type="ECO:0000256" key="7">
    <source>
        <dbReference type="ARBA" id="ARBA00023033"/>
    </source>
</evidence>
<evidence type="ECO:0000313" key="9">
    <source>
        <dbReference type="EMBL" id="MFL9926493.1"/>
    </source>
</evidence>
<accession>A0ABW9AC63</accession>
<evidence type="ECO:0000256" key="5">
    <source>
        <dbReference type="ARBA" id="ARBA00022827"/>
    </source>
</evidence>
<name>A0ABW9AC63_9BURK</name>
<reference evidence="9 10" key="1">
    <citation type="journal article" date="2024" name="Chem. Sci.">
        <title>Discovery of megapolipeptins by genome mining of a Burkholderiales bacteria collection.</title>
        <authorList>
            <person name="Paulo B.S."/>
            <person name="Recchia M.J.J."/>
            <person name="Lee S."/>
            <person name="Fergusson C.H."/>
            <person name="Romanowski S.B."/>
            <person name="Hernandez A."/>
            <person name="Krull N."/>
            <person name="Liu D.Y."/>
            <person name="Cavanagh H."/>
            <person name="Bos A."/>
            <person name="Gray C.A."/>
            <person name="Murphy B.T."/>
            <person name="Linington R.G."/>
            <person name="Eustaquio A.S."/>
        </authorList>
    </citation>
    <scope>NUCLEOTIDE SEQUENCE [LARGE SCALE GENOMIC DNA]</scope>
    <source>
        <strain evidence="9 10">RL21-008-BIB-A</strain>
    </source>
</reference>
<evidence type="ECO:0000256" key="3">
    <source>
        <dbReference type="ARBA" id="ARBA00005349"/>
    </source>
</evidence>
<dbReference type="RefSeq" id="WP_408159689.1">
    <property type="nucleotide sequence ID" value="NZ_JAQQFM010000008.1"/>
</dbReference>
<comment type="pathway">
    <text evidence="2">Cofactor biosynthesis; ubiquinone biosynthesis.</text>
</comment>
<comment type="similarity">
    <text evidence="3">Belongs to the UbiH/COQ6 family.</text>
</comment>
<dbReference type="Gene3D" id="3.30.9.10">
    <property type="entry name" value="D-Amino Acid Oxidase, subunit A, domain 2"/>
    <property type="match status" value="1"/>
</dbReference>
<feature type="domain" description="FAD-binding" evidence="8">
    <location>
        <begin position="22"/>
        <end position="329"/>
    </location>
</feature>
<dbReference type="NCBIfam" id="TIGR01988">
    <property type="entry name" value="Ubi-OHases"/>
    <property type="match status" value="1"/>
</dbReference>
<evidence type="ECO:0000313" key="10">
    <source>
        <dbReference type="Proteomes" id="UP001629246"/>
    </source>
</evidence>
<keyword evidence="5" id="KW-0274">FAD</keyword>
<dbReference type="InterPro" id="IPR010971">
    <property type="entry name" value="UbiH/COQ6"/>
</dbReference>
<dbReference type="InterPro" id="IPR018168">
    <property type="entry name" value="Ubi_Hdrlase_CS"/>
</dbReference>
<dbReference type="Pfam" id="PF01494">
    <property type="entry name" value="FAD_binding_3"/>
    <property type="match status" value="1"/>
</dbReference>
<dbReference type="InterPro" id="IPR036188">
    <property type="entry name" value="FAD/NAD-bd_sf"/>
</dbReference>
<dbReference type="EMBL" id="JAQQFM010000008">
    <property type="protein sequence ID" value="MFL9926493.1"/>
    <property type="molecule type" value="Genomic_DNA"/>
</dbReference>
<keyword evidence="10" id="KW-1185">Reference proteome</keyword>
<comment type="caution">
    <text evidence="9">The sequence shown here is derived from an EMBL/GenBank/DDBJ whole genome shotgun (WGS) entry which is preliminary data.</text>
</comment>
<dbReference type="InterPro" id="IPR002938">
    <property type="entry name" value="FAD-bd"/>
</dbReference>
<protein>
    <submittedName>
        <fullName evidence="9">FAD-dependent monooxygenase</fullName>
    </submittedName>
</protein>
<sequence>MTQSSPASSDASTSATANSGIDIAICGAGPVGLSMAALLLKRGVAASRIALIDAKEAQQAAHDPRSIALSYGSRQLLEEIGAWHDIAGAANPIHQIHVSRRGHFGRTLIDRSEYDLPALGYVTRYGVLSSALHATVADSGIRMLRPAQVDRIEERDNDVLLHLRDGSGMTAGIAIQAEGGVFSEQSAKSLHRDYEQIAIVAQVHADAAGGLLALRAFERFTAQGPLALLPQDDGYALVWCVRPDTAQHLLALNDTSFYEALERAFGTRLGRFDRVSPRNSFPLGLNAQPQASTRVVAIGNAAQTLHPVAGQGFNLGLRDAAVLAGLLARCPQPSSTPKHANDADAAARTSSASDFASVLPQFAKARRTDRNWTVNLTDTMARIFASSSDRSLPQALLGLSLGVIDVVAPAKRMLAEQMMFGRR</sequence>
<keyword evidence="6" id="KW-0560">Oxidoreductase</keyword>
<evidence type="ECO:0000259" key="8">
    <source>
        <dbReference type="Pfam" id="PF01494"/>
    </source>
</evidence>
<dbReference type="InterPro" id="IPR051205">
    <property type="entry name" value="UbiH/COQ6_monooxygenase"/>
</dbReference>
<dbReference type="PRINTS" id="PR00420">
    <property type="entry name" value="RNGMNOXGNASE"/>
</dbReference>
<dbReference type="GO" id="GO:0004497">
    <property type="term" value="F:monooxygenase activity"/>
    <property type="evidence" value="ECO:0007669"/>
    <property type="project" value="UniProtKB-KW"/>
</dbReference>
<keyword evidence="4" id="KW-0285">Flavoprotein</keyword>
<keyword evidence="7 9" id="KW-0503">Monooxygenase</keyword>
<comment type="cofactor">
    <cofactor evidence="1">
        <name>FAD</name>
        <dbReference type="ChEBI" id="CHEBI:57692"/>
    </cofactor>
</comment>
<evidence type="ECO:0000256" key="4">
    <source>
        <dbReference type="ARBA" id="ARBA00022630"/>
    </source>
</evidence>
<dbReference type="Gene3D" id="3.50.50.60">
    <property type="entry name" value="FAD/NAD(P)-binding domain"/>
    <property type="match status" value="2"/>
</dbReference>
<dbReference type="PANTHER" id="PTHR43876:SF8">
    <property type="entry name" value="2-OCTAPRENYL-6-METHOXYPHENOL HYDROXYLASE"/>
    <property type="match status" value="1"/>
</dbReference>
<dbReference type="PROSITE" id="PS01304">
    <property type="entry name" value="UBIH"/>
    <property type="match status" value="1"/>
</dbReference>
<dbReference type="PANTHER" id="PTHR43876">
    <property type="entry name" value="UBIQUINONE BIOSYNTHESIS MONOOXYGENASE COQ6, MITOCHONDRIAL"/>
    <property type="match status" value="1"/>
</dbReference>
<gene>
    <name evidence="9" type="ORF">PQR62_19615</name>
</gene>
<dbReference type="SUPFAM" id="SSF51905">
    <property type="entry name" value="FAD/NAD(P)-binding domain"/>
    <property type="match status" value="1"/>
</dbReference>
<organism evidence="9 10">
    <name type="scientific">Herbaspirillum lusitanum</name>
    <dbReference type="NCBI Taxonomy" id="213312"/>
    <lineage>
        <taxon>Bacteria</taxon>
        <taxon>Pseudomonadati</taxon>
        <taxon>Pseudomonadota</taxon>
        <taxon>Betaproteobacteria</taxon>
        <taxon>Burkholderiales</taxon>
        <taxon>Oxalobacteraceae</taxon>
        <taxon>Herbaspirillum</taxon>
    </lineage>
</organism>
<proteinExistence type="inferred from homology"/>